<dbReference type="GO" id="GO:0016829">
    <property type="term" value="F:lyase activity"/>
    <property type="evidence" value="ECO:0007669"/>
    <property type="project" value="UniProtKB-KW"/>
</dbReference>
<feature type="domain" description="Phosphomevalonate dehydratase large subunit-like" evidence="3">
    <location>
        <begin position="5"/>
        <end position="144"/>
    </location>
</feature>
<keyword evidence="2" id="KW-0456">Lyase</keyword>
<reference evidence="4" key="1">
    <citation type="submission" date="2019-08" db="EMBL/GenBank/DDBJ databases">
        <authorList>
            <person name="Kucharzyk K."/>
            <person name="Murdoch R.W."/>
            <person name="Higgins S."/>
            <person name="Loffler F."/>
        </authorList>
    </citation>
    <scope>NUCLEOTIDE SEQUENCE</scope>
</reference>
<dbReference type="PANTHER" id="PTHR36577">
    <property type="entry name" value="DUF521 DOMAIN PROTEIN (AFU_ORTHOLOGUE AFUA_6G00490)"/>
    <property type="match status" value="1"/>
</dbReference>
<comment type="caution">
    <text evidence="4">The sequence shown here is derived from an EMBL/GenBank/DDBJ whole genome shotgun (WGS) entry which is preliminary data.</text>
</comment>
<protein>
    <recommendedName>
        <fullName evidence="3">Phosphomevalonate dehydratase large subunit-like domain-containing protein</fullName>
    </recommendedName>
</protein>
<evidence type="ECO:0000313" key="4">
    <source>
        <dbReference type="EMBL" id="MPN16846.1"/>
    </source>
</evidence>
<dbReference type="PANTHER" id="PTHR36577:SF3">
    <property type="entry name" value="DUF521 DOMAIN PROTEIN (AFU_ORTHOLOGUE AFUA_6G00490)"/>
    <property type="match status" value="1"/>
</dbReference>
<evidence type="ECO:0000256" key="1">
    <source>
        <dbReference type="ARBA" id="ARBA00023004"/>
    </source>
</evidence>
<dbReference type="Pfam" id="PF04412">
    <property type="entry name" value="AcnX"/>
    <property type="match status" value="1"/>
</dbReference>
<dbReference type="InterPro" id="IPR007506">
    <property type="entry name" value="PMDh-L-like_dom"/>
</dbReference>
<dbReference type="AlphaFoldDB" id="A0A645FSZ7"/>
<dbReference type="EMBL" id="VSSQ01063847">
    <property type="protein sequence ID" value="MPN16846.1"/>
    <property type="molecule type" value="Genomic_DNA"/>
</dbReference>
<name>A0A645FSZ7_9ZZZZ</name>
<organism evidence="4">
    <name type="scientific">bioreactor metagenome</name>
    <dbReference type="NCBI Taxonomy" id="1076179"/>
    <lineage>
        <taxon>unclassified sequences</taxon>
        <taxon>metagenomes</taxon>
        <taxon>ecological metagenomes</taxon>
    </lineage>
</organism>
<evidence type="ECO:0000259" key="3">
    <source>
        <dbReference type="Pfam" id="PF04412"/>
    </source>
</evidence>
<proteinExistence type="predicted"/>
<sequence length="154" mass="16991">MAVGNKQILHEIDITEEEYEKSVRMIGCEDNGAVDYISIGCPHLALDELKVISEYIGGRKVKGGVELLIWTDYATKEMADVNGYTEAIENAGGYLLTGSCPIVMREESHKHAKAMAMFGAKQAFGIQHQTKVPVYYGDIFQCIDAAISGKWEGR</sequence>
<accession>A0A645FSZ7</accession>
<gene>
    <name evidence="4" type="ORF">SDC9_164193</name>
</gene>
<keyword evidence="1" id="KW-0408">Iron</keyword>
<evidence type="ECO:0000256" key="2">
    <source>
        <dbReference type="ARBA" id="ARBA00023239"/>
    </source>
</evidence>